<dbReference type="HOGENOM" id="CLU_1072220_0_0_9"/>
<dbReference type="SUPFAM" id="SSF55785">
    <property type="entry name" value="PYP-like sensor domain (PAS domain)"/>
    <property type="match status" value="1"/>
</dbReference>
<sequence>MNGIGRLPQKLNGHLILENIQETMIIADKDYRVQWMNARAIETLQPVLPIYQLSHIEELIGKHMDFFHSNSEEAEKLLTSLHTTYRTRITIGSQYVAEAVIHPIDTKDGERYGYLLMLLDFTDQAEAELEKERLIEDLSTPLLKIWDEVLAVPITGKMDIERGKKLTETVLEAVVKEQARYLLIDLSSLHSLDEEHGYYINTLHDALRLIGTTCLIVGLSSKMALSLVDSQFNWRTFSTVQQSISYILEKKNYRIAPIS</sequence>
<dbReference type="PANTHER" id="PTHR33745">
    <property type="entry name" value="RSBT ANTAGONIST PROTEIN RSBS-RELATED"/>
    <property type="match status" value="1"/>
</dbReference>
<dbReference type="GeneID" id="93643403"/>
<evidence type="ECO:0000313" key="1">
    <source>
        <dbReference type="EMBL" id="AJI24646.1"/>
    </source>
</evidence>
<dbReference type="PANTHER" id="PTHR33745:SF8">
    <property type="entry name" value="BLUE-LIGHT PHOTORECEPTOR"/>
    <property type="match status" value="1"/>
</dbReference>
<organism evidence="1 2">
    <name type="scientific">Priestia megaterium (strain ATCC 14581 / DSM 32 / CCUG 1817 / JCM 2506 / NBRC 15308 / NCIMB 9376 / NCTC 10342 / NRRL B-14308 / VKM B-512 / Ford 19)</name>
    <name type="common">Bacillus megaterium</name>
    <dbReference type="NCBI Taxonomy" id="1348623"/>
    <lineage>
        <taxon>Bacteria</taxon>
        <taxon>Bacillati</taxon>
        <taxon>Bacillota</taxon>
        <taxon>Bacilli</taxon>
        <taxon>Bacillales</taxon>
        <taxon>Bacillaceae</taxon>
        <taxon>Priestia</taxon>
    </lineage>
</organism>
<dbReference type="EMBL" id="CP009920">
    <property type="protein sequence ID" value="AJI24646.1"/>
    <property type="molecule type" value="Genomic_DNA"/>
</dbReference>
<dbReference type="InterPro" id="IPR035965">
    <property type="entry name" value="PAS-like_dom_sf"/>
</dbReference>
<evidence type="ECO:0000313" key="2">
    <source>
        <dbReference type="Proteomes" id="UP000031829"/>
    </source>
</evidence>
<dbReference type="InterPro" id="IPR051932">
    <property type="entry name" value="Bact_StressResp_Reg"/>
</dbReference>
<dbReference type="InterPro" id="IPR002645">
    <property type="entry name" value="STAS_dom"/>
</dbReference>
<dbReference type="InterPro" id="IPR036513">
    <property type="entry name" value="STAS_dom_sf"/>
</dbReference>
<accession>A0A0B6AMA1</accession>
<reference evidence="1 2" key="1">
    <citation type="journal article" date="2015" name="Genome Announc.">
        <title>Complete genome sequences for 35 biothreat assay-relevant bacillus species.</title>
        <authorList>
            <person name="Johnson S.L."/>
            <person name="Daligault H.E."/>
            <person name="Davenport K.W."/>
            <person name="Jaissle J."/>
            <person name="Frey K.G."/>
            <person name="Ladner J.T."/>
            <person name="Broomall S.M."/>
            <person name="Bishop-Lilly K.A."/>
            <person name="Bruce D.C."/>
            <person name="Gibbons H.S."/>
            <person name="Coyne S.R."/>
            <person name="Lo C.C."/>
            <person name="Meincke L."/>
            <person name="Munk A.C."/>
            <person name="Koroleva G.I."/>
            <person name="Rosenzweig C.N."/>
            <person name="Palacios G.F."/>
            <person name="Redden C.L."/>
            <person name="Minogue T.D."/>
            <person name="Chain P.S."/>
        </authorList>
    </citation>
    <scope>NUCLEOTIDE SEQUENCE [LARGE SCALE GENOMIC DNA]</scope>
    <source>
        <strain evidence="2">ATCC 14581 / DSM 32 / JCM 2506 / NBRC 15308 / NCIMB 9376 / NCTC 10342 / NRRL B-14308 / VKM B-512</strain>
    </source>
</reference>
<dbReference type="PROSITE" id="PS50801">
    <property type="entry name" value="STAS"/>
    <property type="match status" value="1"/>
</dbReference>
<dbReference type="Proteomes" id="UP000031829">
    <property type="component" value="Chromosome"/>
</dbReference>
<dbReference type="RefSeq" id="WP_013057624.1">
    <property type="nucleotide sequence ID" value="NZ_BCVB01000011.1"/>
</dbReference>
<name>A0A0B6AMA1_PRIM2</name>
<dbReference type="KEGG" id="bmeg:BG04_5457"/>
<dbReference type="CDD" id="cd07041">
    <property type="entry name" value="STAS_RsbR_RsbS_like"/>
    <property type="match status" value="1"/>
</dbReference>
<dbReference type="AlphaFoldDB" id="A0A0B6AMA1"/>
<dbReference type="SUPFAM" id="SSF52091">
    <property type="entry name" value="SpoIIaa-like"/>
    <property type="match status" value="1"/>
</dbReference>
<proteinExistence type="predicted"/>
<dbReference type="Pfam" id="PF01740">
    <property type="entry name" value="STAS"/>
    <property type="match status" value="1"/>
</dbReference>
<dbReference type="Gene3D" id="3.30.450.20">
    <property type="entry name" value="PAS domain"/>
    <property type="match status" value="1"/>
</dbReference>
<protein>
    <submittedName>
        <fullName evidence="1">STAS domain protein</fullName>
    </submittedName>
</protein>
<dbReference type="Gene3D" id="3.30.750.24">
    <property type="entry name" value="STAS domain"/>
    <property type="match status" value="1"/>
</dbReference>
<gene>
    <name evidence="1" type="ORF">BG04_5457</name>
</gene>